<dbReference type="EMBL" id="MU795916">
    <property type="protein sequence ID" value="KAJ3804585.1"/>
    <property type="molecule type" value="Genomic_DNA"/>
</dbReference>
<dbReference type="Proteomes" id="UP001163835">
    <property type="component" value="Unassembled WGS sequence"/>
</dbReference>
<comment type="caution">
    <text evidence="1">The sequence shown here is derived from an EMBL/GenBank/DDBJ whole genome shotgun (WGS) entry which is preliminary data.</text>
</comment>
<protein>
    <submittedName>
        <fullName evidence="1">Uncharacterized protein</fullName>
    </submittedName>
</protein>
<reference evidence="1" key="1">
    <citation type="submission" date="2022-09" db="EMBL/GenBank/DDBJ databases">
        <title>A Global Phylogenomic Analysis of the Shiitake Genus Lentinula.</title>
        <authorList>
            <consortium name="DOE Joint Genome Institute"/>
            <person name="Sierra-Patev S."/>
            <person name="Min B."/>
            <person name="Naranjo-Ortiz M."/>
            <person name="Looney B."/>
            <person name="Konkel Z."/>
            <person name="Slot J.C."/>
            <person name="Sakamoto Y."/>
            <person name="Steenwyk J.L."/>
            <person name="Rokas A."/>
            <person name="Carro J."/>
            <person name="Camarero S."/>
            <person name="Ferreira P."/>
            <person name="Molpeceres G."/>
            <person name="Ruiz-Duenas F.J."/>
            <person name="Serrano A."/>
            <person name="Henrissat B."/>
            <person name="Drula E."/>
            <person name="Hughes K.W."/>
            <person name="Mata J.L."/>
            <person name="Ishikawa N.K."/>
            <person name="Vargas-Isla R."/>
            <person name="Ushijima S."/>
            <person name="Smith C.A."/>
            <person name="Ahrendt S."/>
            <person name="Andreopoulos W."/>
            <person name="He G."/>
            <person name="Labutti K."/>
            <person name="Lipzen A."/>
            <person name="Ng V."/>
            <person name="Riley R."/>
            <person name="Sandor L."/>
            <person name="Barry K."/>
            <person name="Martinez A.T."/>
            <person name="Xiao Y."/>
            <person name="Gibbons J.G."/>
            <person name="Terashima K."/>
            <person name="Grigoriev I.V."/>
            <person name="Hibbett D.S."/>
        </authorList>
    </citation>
    <scope>NUCLEOTIDE SEQUENCE</scope>
    <source>
        <strain evidence="1">TMI1499</strain>
    </source>
</reference>
<accession>A0ACC1TJA8</accession>
<proteinExistence type="predicted"/>
<keyword evidence="2" id="KW-1185">Reference proteome</keyword>
<name>A0ACC1TJA8_9AGAR</name>
<gene>
    <name evidence="1" type="ORF">F5876DRAFT_82921</name>
</gene>
<organism evidence="1 2">
    <name type="scientific">Lentinula aff. lateritia</name>
    <dbReference type="NCBI Taxonomy" id="2804960"/>
    <lineage>
        <taxon>Eukaryota</taxon>
        <taxon>Fungi</taxon>
        <taxon>Dikarya</taxon>
        <taxon>Basidiomycota</taxon>
        <taxon>Agaricomycotina</taxon>
        <taxon>Agaricomycetes</taxon>
        <taxon>Agaricomycetidae</taxon>
        <taxon>Agaricales</taxon>
        <taxon>Marasmiineae</taxon>
        <taxon>Omphalotaceae</taxon>
        <taxon>Lentinula</taxon>
    </lineage>
</organism>
<sequence length="255" mass="28933">MSVWSNKQKKSCWLEELAKEFDNTISKIEPYPYSSQYYSSNGAKLLVVYANQFSDQPPPRRSVKEQLRLSHILKAQGEGTSIHNNEVPPSTIQQRHLLKDSLDKQTAYYHHHHGLNGDEDVQGEPKGVLHIADCWTALSHPDGPIIPTRRAYHNVGGTQGPMAIQHWYKVTLESGNLLSSVFKQEWPDKWEEAMKYFKAGKWQAANPGPWVGKAIVYKLTSSIRPDKEDAEEYHIVTVPVGHFVGGHILFLDIHA</sequence>
<evidence type="ECO:0000313" key="1">
    <source>
        <dbReference type="EMBL" id="KAJ3804585.1"/>
    </source>
</evidence>
<evidence type="ECO:0000313" key="2">
    <source>
        <dbReference type="Proteomes" id="UP001163835"/>
    </source>
</evidence>